<evidence type="ECO:0000313" key="2">
    <source>
        <dbReference type="Proteomes" id="UP001488805"/>
    </source>
</evidence>
<dbReference type="EMBL" id="JBCEZU010000002">
    <property type="protein sequence ID" value="KAK9541624.1"/>
    <property type="molecule type" value="Genomic_DNA"/>
</dbReference>
<sequence length="74" mass="8270">MPEREKKALRVWYIKQDKKRNIFCPLPLLLQPLNASSLESTAALAASWSTPNLQPLTPSTTELIIDALSGEHIL</sequence>
<gene>
    <name evidence="1" type="ORF">VZT92_001653</name>
</gene>
<keyword evidence="2" id="KW-1185">Reference proteome</keyword>
<organism evidence="1 2">
    <name type="scientific">Zoarces viviparus</name>
    <name type="common">Viviparous eelpout</name>
    <name type="synonym">Blennius viviparus</name>
    <dbReference type="NCBI Taxonomy" id="48416"/>
    <lineage>
        <taxon>Eukaryota</taxon>
        <taxon>Metazoa</taxon>
        <taxon>Chordata</taxon>
        <taxon>Craniata</taxon>
        <taxon>Vertebrata</taxon>
        <taxon>Euteleostomi</taxon>
        <taxon>Actinopterygii</taxon>
        <taxon>Neopterygii</taxon>
        <taxon>Teleostei</taxon>
        <taxon>Neoteleostei</taxon>
        <taxon>Acanthomorphata</taxon>
        <taxon>Eupercaria</taxon>
        <taxon>Perciformes</taxon>
        <taxon>Cottioidei</taxon>
        <taxon>Zoarcales</taxon>
        <taxon>Zoarcidae</taxon>
        <taxon>Zoarcinae</taxon>
        <taxon>Zoarces</taxon>
    </lineage>
</organism>
<evidence type="ECO:0000313" key="1">
    <source>
        <dbReference type="EMBL" id="KAK9541624.1"/>
    </source>
</evidence>
<dbReference type="Proteomes" id="UP001488805">
    <property type="component" value="Unassembled WGS sequence"/>
</dbReference>
<protein>
    <submittedName>
        <fullName evidence="1">Uncharacterized protein</fullName>
    </submittedName>
</protein>
<proteinExistence type="predicted"/>
<accession>A0AAW1G381</accession>
<comment type="caution">
    <text evidence="1">The sequence shown here is derived from an EMBL/GenBank/DDBJ whole genome shotgun (WGS) entry which is preliminary data.</text>
</comment>
<reference evidence="1 2" key="1">
    <citation type="journal article" date="2024" name="Genome Biol. Evol.">
        <title>Chromosome-level genome assembly of the viviparous eelpout Zoarces viviparus.</title>
        <authorList>
            <person name="Fuhrmann N."/>
            <person name="Brasseur M.V."/>
            <person name="Bakowski C.E."/>
            <person name="Podsiadlowski L."/>
            <person name="Prost S."/>
            <person name="Krehenwinkel H."/>
            <person name="Mayer C."/>
        </authorList>
    </citation>
    <scope>NUCLEOTIDE SEQUENCE [LARGE SCALE GENOMIC DNA]</scope>
    <source>
        <strain evidence="1">NO-MEL_2022_Ind0_liver</strain>
    </source>
</reference>
<name>A0AAW1G381_ZOAVI</name>
<dbReference type="AlphaFoldDB" id="A0AAW1G381"/>